<dbReference type="GO" id="GO:0005737">
    <property type="term" value="C:cytoplasm"/>
    <property type="evidence" value="ECO:0007669"/>
    <property type="project" value="TreeGrafter"/>
</dbReference>
<keyword evidence="6" id="KW-0597">Phosphoprotein</keyword>
<dbReference type="GO" id="GO:0004020">
    <property type="term" value="F:adenylylsulfate kinase activity"/>
    <property type="evidence" value="ECO:0007669"/>
    <property type="project" value="UniProtKB-UniRule"/>
</dbReference>
<comment type="similarity">
    <text evidence="6 7">Belongs to the APS kinase family.</text>
</comment>
<sequence length="212" mass="22911">MLPSFESDPQCSETDNEKLDHSISKCASDPGPVVVWLTGLSGSGKSSVAVSVDRIMHETGRSSVVLDGDIIRRGLSKDLGFEHSDRCENIRRIAEVAKLLAEAGLTVLVSCISPLKKDRQSAREIIAPVRFLEVFVDTPIDECIRRDPKGLYRKALSGEIANFTGISSPYEAPLEPDICIRTADADAQTLATQIVRVICAPVDMTSGPCQLG</sequence>
<protein>
    <recommendedName>
        <fullName evidence="2 6">Adenylyl-sulfate kinase</fullName>
        <ecNumber evidence="2 6">2.7.1.25</ecNumber>
    </recommendedName>
    <alternativeName>
        <fullName evidence="6">APS kinase</fullName>
    </alternativeName>
    <alternativeName>
        <fullName evidence="6">ATP adenosine-5'-phosphosulfate 3'-phosphotransferase</fullName>
    </alternativeName>
    <alternativeName>
        <fullName evidence="6">Adenosine-5'-phosphosulfate kinase</fullName>
    </alternativeName>
</protein>
<evidence type="ECO:0000256" key="3">
    <source>
        <dbReference type="ARBA" id="ARBA00022679"/>
    </source>
</evidence>
<keyword evidence="9" id="KW-0614">Plasmid</keyword>
<evidence type="ECO:0000256" key="1">
    <source>
        <dbReference type="ARBA" id="ARBA00001823"/>
    </source>
</evidence>
<dbReference type="EMBL" id="KY000050">
    <property type="protein sequence ID" value="ASK45100.1"/>
    <property type="molecule type" value="Genomic_DNA"/>
</dbReference>
<dbReference type="PANTHER" id="PTHR42700">
    <property type="entry name" value="SULFATE ADENYLYLTRANSFERASE"/>
    <property type="match status" value="1"/>
</dbReference>
<dbReference type="InterPro" id="IPR059117">
    <property type="entry name" value="APS_kinase_dom"/>
</dbReference>
<feature type="binding site" evidence="6">
    <location>
        <begin position="39"/>
        <end position="46"/>
    </location>
    <ligand>
        <name>ATP</name>
        <dbReference type="ChEBI" id="CHEBI:30616"/>
    </ligand>
</feature>
<evidence type="ECO:0000259" key="8">
    <source>
        <dbReference type="Pfam" id="PF01583"/>
    </source>
</evidence>
<dbReference type="Gene3D" id="3.40.50.300">
    <property type="entry name" value="P-loop containing nucleotide triphosphate hydrolases"/>
    <property type="match status" value="1"/>
</dbReference>
<dbReference type="GO" id="GO:0070814">
    <property type="term" value="P:hydrogen sulfide biosynthetic process"/>
    <property type="evidence" value="ECO:0007669"/>
    <property type="project" value="UniProtKB-UniRule"/>
</dbReference>
<evidence type="ECO:0000313" key="9">
    <source>
        <dbReference type="EMBL" id="ASK45100.1"/>
    </source>
</evidence>
<evidence type="ECO:0000256" key="6">
    <source>
        <dbReference type="HAMAP-Rule" id="MF_00065"/>
    </source>
</evidence>
<comment type="catalytic activity">
    <reaction evidence="1 6 7">
        <text>adenosine 5'-phosphosulfate + ATP = 3'-phosphoadenylyl sulfate + ADP + H(+)</text>
        <dbReference type="Rhea" id="RHEA:24152"/>
        <dbReference type="ChEBI" id="CHEBI:15378"/>
        <dbReference type="ChEBI" id="CHEBI:30616"/>
        <dbReference type="ChEBI" id="CHEBI:58243"/>
        <dbReference type="ChEBI" id="CHEBI:58339"/>
        <dbReference type="ChEBI" id="CHEBI:456216"/>
        <dbReference type="EC" id="2.7.1.25"/>
    </reaction>
</comment>
<name>A0A2Z2PRR3_AGRTU</name>
<keyword evidence="3 6" id="KW-0808">Transferase</keyword>
<dbReference type="InterPro" id="IPR027417">
    <property type="entry name" value="P-loop_NTPase"/>
</dbReference>
<dbReference type="CDD" id="cd02027">
    <property type="entry name" value="APSK"/>
    <property type="match status" value="1"/>
</dbReference>
<dbReference type="InterPro" id="IPR050512">
    <property type="entry name" value="Sulf_AdTrans/APS_kinase"/>
</dbReference>
<dbReference type="GO" id="GO:0010134">
    <property type="term" value="P:sulfate assimilation via adenylyl sulfate reduction"/>
    <property type="evidence" value="ECO:0007669"/>
    <property type="project" value="TreeGrafter"/>
</dbReference>
<comment type="function">
    <text evidence="6 7">Catalyzes the synthesis of activated sulfate.</text>
</comment>
<dbReference type="InterPro" id="IPR002891">
    <property type="entry name" value="APS"/>
</dbReference>
<evidence type="ECO:0000256" key="7">
    <source>
        <dbReference type="RuleBase" id="RU004347"/>
    </source>
</evidence>
<dbReference type="GO" id="GO:0019379">
    <property type="term" value="P:sulfate assimilation, phosphoadenylyl sulfate reduction by phosphoadenylyl-sulfate reductase (thioredoxin)"/>
    <property type="evidence" value="ECO:0007669"/>
    <property type="project" value="TreeGrafter"/>
</dbReference>
<dbReference type="EC" id="2.7.1.25" evidence="2 6"/>
<evidence type="ECO:0000256" key="2">
    <source>
        <dbReference type="ARBA" id="ARBA00012121"/>
    </source>
</evidence>
<dbReference type="NCBIfam" id="TIGR00455">
    <property type="entry name" value="apsK"/>
    <property type="match status" value="1"/>
</dbReference>
<dbReference type="NCBIfam" id="NF003013">
    <property type="entry name" value="PRK03846.1"/>
    <property type="match status" value="1"/>
</dbReference>
<dbReference type="AlphaFoldDB" id="A0A2Z2PRR3"/>
<feature type="domain" description="APS kinase" evidence="8">
    <location>
        <begin position="32"/>
        <end position="180"/>
    </location>
</feature>
<evidence type="ECO:0000256" key="4">
    <source>
        <dbReference type="ARBA" id="ARBA00022741"/>
    </source>
</evidence>
<accession>A0A2Z2PRR3</accession>
<organism evidence="9">
    <name type="scientific">Agrobacterium tumefaciens</name>
    <dbReference type="NCBI Taxonomy" id="358"/>
    <lineage>
        <taxon>Bacteria</taxon>
        <taxon>Pseudomonadati</taxon>
        <taxon>Pseudomonadota</taxon>
        <taxon>Alphaproteobacteria</taxon>
        <taxon>Hyphomicrobiales</taxon>
        <taxon>Rhizobiaceae</taxon>
        <taxon>Rhizobium/Agrobacterium group</taxon>
        <taxon>Agrobacterium</taxon>
        <taxon>Agrobacterium tumefaciens complex</taxon>
    </lineage>
</organism>
<comment type="pathway">
    <text evidence="6 7">Sulfur metabolism; hydrogen sulfide biosynthesis; sulfite from sulfate: step 2/3.</text>
</comment>
<keyword evidence="4 6" id="KW-0547">Nucleotide-binding</keyword>
<dbReference type="UniPathway" id="UPA00140">
    <property type="reaction ID" value="UER00205"/>
</dbReference>
<dbReference type="PANTHER" id="PTHR42700:SF3">
    <property type="entry name" value="BIFUNCTIONAL SAT_APS KINASE-RELATED"/>
    <property type="match status" value="1"/>
</dbReference>
<evidence type="ECO:0000256" key="5">
    <source>
        <dbReference type="ARBA" id="ARBA00022840"/>
    </source>
</evidence>
<dbReference type="HAMAP" id="MF_00065">
    <property type="entry name" value="Adenylyl_sulf_kinase"/>
    <property type="match status" value="1"/>
</dbReference>
<dbReference type="GO" id="GO:0005524">
    <property type="term" value="F:ATP binding"/>
    <property type="evidence" value="ECO:0007669"/>
    <property type="project" value="UniProtKB-UniRule"/>
</dbReference>
<feature type="active site" description="Phosphoserine intermediate" evidence="6">
    <location>
        <position position="113"/>
    </location>
</feature>
<dbReference type="GO" id="GO:0004781">
    <property type="term" value="F:sulfate adenylyltransferase (ATP) activity"/>
    <property type="evidence" value="ECO:0007669"/>
    <property type="project" value="TreeGrafter"/>
</dbReference>
<reference evidence="9" key="1">
    <citation type="submission" date="2016-10" db="EMBL/GenBank/DDBJ databases">
        <title>Agrobacterium Ti plasmids: Classification based on T-DNA and Vir regions organization.</title>
        <authorList>
            <person name="Nabi N."/>
            <person name="Vial L."/>
            <person name="Ben Hafsa A."/>
            <person name="Chapulliot D."/>
            <person name="Berard A."/>
            <person name="Chauveau A."/>
            <person name="Le Paslier M.-C."/>
            <person name="Harzallah Skhiri F."/>
            <person name="Brunel D."/>
            <person name="Nesme X."/>
            <person name="Chaouachi M."/>
        </authorList>
    </citation>
    <scope>NUCLEOTIDE SEQUENCE</scope>
    <source>
        <strain evidence="9">CFBP4442</strain>
        <plasmid evidence="9">pTi_CFBP4442</plasmid>
    </source>
</reference>
<keyword evidence="6 7" id="KW-0418">Kinase</keyword>
<keyword evidence="5 6" id="KW-0067">ATP-binding</keyword>
<gene>
    <name evidence="6" type="primary">cysC</name>
</gene>
<geneLocation type="plasmid" evidence="9">
    <name>pTi_CFBP4442</name>
</geneLocation>
<proteinExistence type="inferred from homology"/>
<dbReference type="Pfam" id="PF01583">
    <property type="entry name" value="APS_kinase"/>
    <property type="match status" value="1"/>
</dbReference>
<dbReference type="SUPFAM" id="SSF52540">
    <property type="entry name" value="P-loop containing nucleoside triphosphate hydrolases"/>
    <property type="match status" value="1"/>
</dbReference>